<name>A0AAV9KA64_9SOLN</name>
<accession>A0AAV9KA64</accession>
<evidence type="ECO:0000313" key="3">
    <source>
        <dbReference type="Proteomes" id="UP001311915"/>
    </source>
</evidence>
<feature type="compositionally biased region" description="Polar residues" evidence="1">
    <location>
        <begin position="26"/>
        <end position="41"/>
    </location>
</feature>
<keyword evidence="3" id="KW-1185">Reference proteome</keyword>
<dbReference type="Proteomes" id="UP001311915">
    <property type="component" value="Unassembled WGS sequence"/>
</dbReference>
<reference evidence="2 3" key="1">
    <citation type="submission" date="2023-10" db="EMBL/GenBank/DDBJ databases">
        <title>Genome-Wide Identification Analysis in wild type Solanum Pinnatisectum Reveals Some Genes Defensing Phytophthora Infestans.</title>
        <authorList>
            <person name="Sun C."/>
        </authorList>
    </citation>
    <scope>NUCLEOTIDE SEQUENCE [LARGE SCALE GENOMIC DNA]</scope>
    <source>
        <strain evidence="2">LQN</strain>
        <tissue evidence="2">Leaf</tissue>
    </source>
</reference>
<comment type="caution">
    <text evidence="2">The sequence shown here is derived from an EMBL/GenBank/DDBJ whole genome shotgun (WGS) entry which is preliminary data.</text>
</comment>
<feature type="region of interest" description="Disordered" evidence="1">
    <location>
        <begin position="18"/>
        <end position="59"/>
    </location>
</feature>
<proteinExistence type="predicted"/>
<organism evidence="2 3">
    <name type="scientific">Solanum pinnatisectum</name>
    <name type="common">tansyleaf nightshade</name>
    <dbReference type="NCBI Taxonomy" id="50273"/>
    <lineage>
        <taxon>Eukaryota</taxon>
        <taxon>Viridiplantae</taxon>
        <taxon>Streptophyta</taxon>
        <taxon>Embryophyta</taxon>
        <taxon>Tracheophyta</taxon>
        <taxon>Spermatophyta</taxon>
        <taxon>Magnoliopsida</taxon>
        <taxon>eudicotyledons</taxon>
        <taxon>Gunneridae</taxon>
        <taxon>Pentapetalae</taxon>
        <taxon>asterids</taxon>
        <taxon>lamiids</taxon>
        <taxon>Solanales</taxon>
        <taxon>Solanaceae</taxon>
        <taxon>Solanoideae</taxon>
        <taxon>Solaneae</taxon>
        <taxon>Solanum</taxon>
    </lineage>
</organism>
<dbReference type="EMBL" id="JAWPEI010000011">
    <property type="protein sequence ID" value="KAK4710102.1"/>
    <property type="molecule type" value="Genomic_DNA"/>
</dbReference>
<evidence type="ECO:0000313" key="2">
    <source>
        <dbReference type="EMBL" id="KAK4710102.1"/>
    </source>
</evidence>
<gene>
    <name evidence="2" type="ORF">R3W88_004615</name>
</gene>
<sequence>MADLAVVKISNTFVSLAEGTEEDSQTQEISSASNQSSNVNGSAKGLMEKEKQGKKCQHHSSTKVWIKVAGEDGKNDGYIDLQRREKSSVEYVDIPAKEDKFNGESVQTTTTERGISECTLMKGIVEAIYEVPLQIQLAPYGEGSFPHAQEETRLHLTNIEENKEIEKIGVTKSMAGSPQKSPPMENLHALISHQIQHETAEGQITIYAEITKQTIADKEEDMNESNARSMCTTAGLSPNTLSKGEKVDKGDAIIRPTRIQAKRVVKSISK</sequence>
<dbReference type="AlphaFoldDB" id="A0AAV9KA64"/>
<feature type="region of interest" description="Disordered" evidence="1">
    <location>
        <begin position="225"/>
        <end position="249"/>
    </location>
</feature>
<evidence type="ECO:0000256" key="1">
    <source>
        <dbReference type="SAM" id="MobiDB-lite"/>
    </source>
</evidence>
<feature type="compositionally biased region" description="Polar residues" evidence="1">
    <location>
        <begin position="225"/>
        <end position="242"/>
    </location>
</feature>
<protein>
    <submittedName>
        <fullName evidence="2">Uncharacterized protein</fullName>
    </submittedName>
</protein>